<evidence type="ECO:0000313" key="4">
    <source>
        <dbReference type="EMBL" id="QGK68885.1"/>
    </source>
</evidence>
<dbReference type="Proteomes" id="UP000371041">
    <property type="component" value="Chromosome"/>
</dbReference>
<accession>A0A5Q3QBN8</accession>
<reference evidence="5" key="1">
    <citation type="submission" date="2019-11" db="EMBL/GenBank/DDBJ databases">
        <title>The complete genome sequence of Saccharopolyspora sp. E2A.</title>
        <authorList>
            <person name="Zhang G."/>
        </authorList>
    </citation>
    <scope>NUCLEOTIDE SEQUENCE [LARGE SCALE GENOMIC DNA]</scope>
    <source>
        <strain evidence="5">E2A</strain>
    </source>
</reference>
<protein>
    <submittedName>
        <fullName evidence="4">CPBP family intramembrane metalloprotease</fullName>
    </submittedName>
</protein>
<name>A0A5Q3QBN8_9PSEU</name>
<dbReference type="GO" id="GO:0008237">
    <property type="term" value="F:metallopeptidase activity"/>
    <property type="evidence" value="ECO:0007669"/>
    <property type="project" value="UniProtKB-KW"/>
</dbReference>
<gene>
    <name evidence="4" type="ORF">GIY23_04405</name>
</gene>
<dbReference type="RefSeq" id="WP_154075488.1">
    <property type="nucleotide sequence ID" value="NZ_CP045929.1"/>
</dbReference>
<keyword evidence="2" id="KW-0472">Membrane</keyword>
<keyword evidence="4" id="KW-0482">Metalloprotease</keyword>
<keyword evidence="2" id="KW-1133">Transmembrane helix</keyword>
<proteinExistence type="predicted"/>
<keyword evidence="4" id="KW-0645">Protease</keyword>
<keyword evidence="2" id="KW-0812">Transmembrane</keyword>
<evidence type="ECO:0000313" key="5">
    <source>
        <dbReference type="Proteomes" id="UP000371041"/>
    </source>
</evidence>
<feature type="compositionally biased region" description="Low complexity" evidence="1">
    <location>
        <begin position="42"/>
        <end position="52"/>
    </location>
</feature>
<keyword evidence="4" id="KW-0378">Hydrolase</keyword>
<evidence type="ECO:0000259" key="3">
    <source>
        <dbReference type="Pfam" id="PF02517"/>
    </source>
</evidence>
<feature type="transmembrane region" description="Helical" evidence="2">
    <location>
        <begin position="133"/>
        <end position="155"/>
    </location>
</feature>
<dbReference type="GO" id="GO:0004175">
    <property type="term" value="F:endopeptidase activity"/>
    <property type="evidence" value="ECO:0007669"/>
    <property type="project" value="UniProtKB-ARBA"/>
</dbReference>
<evidence type="ECO:0000256" key="1">
    <source>
        <dbReference type="SAM" id="MobiDB-lite"/>
    </source>
</evidence>
<evidence type="ECO:0000256" key="2">
    <source>
        <dbReference type="SAM" id="Phobius"/>
    </source>
</evidence>
<dbReference type="InterPro" id="IPR003675">
    <property type="entry name" value="Rce1/LyrA-like_dom"/>
</dbReference>
<feature type="transmembrane region" description="Helical" evidence="2">
    <location>
        <begin position="211"/>
        <end position="230"/>
    </location>
</feature>
<feature type="domain" description="CAAX prenyl protease 2/Lysostaphin resistance protein A-like" evidence="3">
    <location>
        <begin position="221"/>
        <end position="310"/>
    </location>
</feature>
<dbReference type="AlphaFoldDB" id="A0A5Q3QBN8"/>
<feature type="transmembrane region" description="Helical" evidence="2">
    <location>
        <begin position="299"/>
        <end position="320"/>
    </location>
</feature>
<feature type="transmembrane region" description="Helical" evidence="2">
    <location>
        <begin position="326"/>
        <end position="347"/>
    </location>
</feature>
<dbReference type="GO" id="GO:0006508">
    <property type="term" value="P:proteolysis"/>
    <property type="evidence" value="ECO:0007669"/>
    <property type="project" value="UniProtKB-KW"/>
</dbReference>
<sequence>MTEPSEPPIGSAHSGPGETARAQDPQSSAPAYGAPPPGGGAPAAVEAPGASAVRQPPAPSRSAVIETGQPYHLLARNSAHRWWRPLVSLVVFVVLAVIALVAALATVTAVATLPSVTGGAGVLDAIDRVLTDPMFLLFAGFATLVVFLPCVWFTVRTLQNRPFSSVSSVVGGLRWRWLAECLGIAAVLLGAVFAFGLVYELITGPGGPIGFPGWPTYLTIAAIALLVVPLQCAAEEYAFRGFLVQTLTAWFRTPWVAIVLSSVAFLFSHGYTDVLVWIQLMLMALVMCWLTIRTGGLEAAIGLHIANNVLSLLVAGVYGVPSLEQAGDFAAADVVPFLVVIPLYGWIADRRAQRRELHTVLGGRAPVSPWTLGVERVDLRSGATE</sequence>
<keyword evidence="5" id="KW-1185">Reference proteome</keyword>
<dbReference type="GO" id="GO:0080120">
    <property type="term" value="P:CAAX-box protein maturation"/>
    <property type="evidence" value="ECO:0007669"/>
    <property type="project" value="UniProtKB-ARBA"/>
</dbReference>
<organism evidence="4 5">
    <name type="scientific">Allosaccharopolyspora coralli</name>
    <dbReference type="NCBI Taxonomy" id="2665642"/>
    <lineage>
        <taxon>Bacteria</taxon>
        <taxon>Bacillati</taxon>
        <taxon>Actinomycetota</taxon>
        <taxon>Actinomycetes</taxon>
        <taxon>Pseudonocardiales</taxon>
        <taxon>Pseudonocardiaceae</taxon>
        <taxon>Allosaccharopolyspora</taxon>
    </lineage>
</organism>
<feature type="transmembrane region" description="Helical" evidence="2">
    <location>
        <begin position="86"/>
        <end position="113"/>
    </location>
</feature>
<dbReference type="EMBL" id="CP045929">
    <property type="protein sequence ID" value="QGK68885.1"/>
    <property type="molecule type" value="Genomic_DNA"/>
</dbReference>
<feature type="transmembrane region" description="Helical" evidence="2">
    <location>
        <begin position="175"/>
        <end position="199"/>
    </location>
</feature>
<dbReference type="KEGG" id="sace:GIY23_04405"/>
<dbReference type="Pfam" id="PF02517">
    <property type="entry name" value="Rce1-like"/>
    <property type="match status" value="1"/>
</dbReference>
<feature type="transmembrane region" description="Helical" evidence="2">
    <location>
        <begin position="274"/>
        <end position="292"/>
    </location>
</feature>
<feature type="region of interest" description="Disordered" evidence="1">
    <location>
        <begin position="1"/>
        <end position="63"/>
    </location>
</feature>
<feature type="transmembrane region" description="Helical" evidence="2">
    <location>
        <begin position="242"/>
        <end position="268"/>
    </location>
</feature>